<dbReference type="EMBL" id="JMSE01001227">
    <property type="protein sequence ID" value="KDN63419.1"/>
    <property type="molecule type" value="Genomic_DNA"/>
</dbReference>
<evidence type="ECO:0000256" key="5">
    <source>
        <dbReference type="ARBA" id="ARBA00023242"/>
    </source>
</evidence>
<keyword evidence="3" id="KW-0238">DNA-binding</keyword>
<evidence type="ECO:0000256" key="4">
    <source>
        <dbReference type="ARBA" id="ARBA00023163"/>
    </source>
</evidence>
<dbReference type="Proteomes" id="UP000027238">
    <property type="component" value="Unassembled WGS sequence"/>
</dbReference>
<comment type="subcellular location">
    <subcellularLocation>
        <location evidence="1">Nucleus</location>
    </subcellularLocation>
</comment>
<evidence type="ECO:0000256" key="3">
    <source>
        <dbReference type="ARBA" id="ARBA00023125"/>
    </source>
</evidence>
<dbReference type="OrthoDB" id="5226580at2759"/>
<dbReference type="PANTHER" id="PTHR31845">
    <property type="entry name" value="FINGER DOMAIN PROTEIN, PUTATIVE-RELATED"/>
    <property type="match status" value="1"/>
</dbReference>
<dbReference type="PANTHER" id="PTHR31845:SF32">
    <property type="entry name" value="MISCELLANEOUS ZN(II)2CYS6 TRANSCRIPTION FACTOR (EUROFUNG)-RELATED"/>
    <property type="match status" value="1"/>
</dbReference>
<sequence length="262" mass="29511">MRISVSSYIRRTDGLLWTPYMSTCLDDLATSGTPGDVALVYVIKIRRVLDKAPYSPSNSQISATETPFDFVAAVLQTELDKLATEAPYPVESPGITRHLTYASFAISEFALAQPSPDPQHLYTIYEALKSYFDAFFSLQPSAYLGFTLVELYQTMHAALSLRKLSSHLTTRMHDKQRVEKLASWYQQVSRNLKDASMYPGAKRDGRAAVFDKLASMLESFPWERSEGLGRQDDNELNIDGAMSEVFLSEEWLGIADQFGWTF</sequence>
<keyword evidence="4" id="KW-0804">Transcription</keyword>
<reference evidence="7" key="1">
    <citation type="journal article" date="2014" name="Genome Announc.">
        <title>Draft genome sequence of Colletotrichum sublineola, a destructive pathogen of cultivated sorghum.</title>
        <authorList>
            <person name="Baroncelli R."/>
            <person name="Sanz-Martin J.M."/>
            <person name="Rech G.E."/>
            <person name="Sukno S.A."/>
            <person name="Thon M.R."/>
        </authorList>
    </citation>
    <scope>NUCLEOTIDE SEQUENCE [LARGE SCALE GENOMIC DNA]</scope>
    <source>
        <strain evidence="7">TX430BB</strain>
    </source>
</reference>
<dbReference type="GO" id="GO:0005634">
    <property type="term" value="C:nucleus"/>
    <property type="evidence" value="ECO:0007669"/>
    <property type="project" value="UniProtKB-SubCell"/>
</dbReference>
<organism evidence="6 7">
    <name type="scientific">Colletotrichum sublineola</name>
    <name type="common">Sorghum anthracnose fungus</name>
    <dbReference type="NCBI Taxonomy" id="1173701"/>
    <lineage>
        <taxon>Eukaryota</taxon>
        <taxon>Fungi</taxon>
        <taxon>Dikarya</taxon>
        <taxon>Ascomycota</taxon>
        <taxon>Pezizomycotina</taxon>
        <taxon>Sordariomycetes</taxon>
        <taxon>Hypocreomycetidae</taxon>
        <taxon>Glomerellales</taxon>
        <taxon>Glomerellaceae</taxon>
        <taxon>Colletotrichum</taxon>
        <taxon>Colletotrichum graminicola species complex</taxon>
    </lineage>
</organism>
<dbReference type="eggNOG" id="ENOG502R98D">
    <property type="taxonomic scope" value="Eukaryota"/>
</dbReference>
<dbReference type="InterPro" id="IPR051089">
    <property type="entry name" value="prtT"/>
</dbReference>
<dbReference type="OMA" id="LLWTPYM"/>
<protein>
    <submittedName>
        <fullName evidence="6">Uncharacterized protein</fullName>
    </submittedName>
</protein>
<dbReference type="AlphaFoldDB" id="A0A066X6W3"/>
<evidence type="ECO:0000313" key="6">
    <source>
        <dbReference type="EMBL" id="KDN63419.1"/>
    </source>
</evidence>
<dbReference type="HOGENOM" id="CLU_092852_0_0_1"/>
<keyword evidence="2" id="KW-0805">Transcription regulation</keyword>
<dbReference type="STRING" id="1173701.A0A066X6W3"/>
<evidence type="ECO:0000256" key="1">
    <source>
        <dbReference type="ARBA" id="ARBA00004123"/>
    </source>
</evidence>
<dbReference type="GO" id="GO:0000976">
    <property type="term" value="F:transcription cis-regulatory region binding"/>
    <property type="evidence" value="ECO:0007669"/>
    <property type="project" value="TreeGrafter"/>
</dbReference>
<keyword evidence="7" id="KW-1185">Reference proteome</keyword>
<accession>A0A066X6W3</accession>
<evidence type="ECO:0000256" key="2">
    <source>
        <dbReference type="ARBA" id="ARBA00023015"/>
    </source>
</evidence>
<keyword evidence="5" id="KW-0539">Nucleus</keyword>
<proteinExistence type="predicted"/>
<dbReference type="GO" id="GO:0000981">
    <property type="term" value="F:DNA-binding transcription factor activity, RNA polymerase II-specific"/>
    <property type="evidence" value="ECO:0007669"/>
    <property type="project" value="TreeGrafter"/>
</dbReference>
<gene>
    <name evidence="6" type="ORF">CSUB01_06741</name>
</gene>
<comment type="caution">
    <text evidence="6">The sequence shown here is derived from an EMBL/GenBank/DDBJ whole genome shotgun (WGS) entry which is preliminary data.</text>
</comment>
<evidence type="ECO:0000313" key="7">
    <source>
        <dbReference type="Proteomes" id="UP000027238"/>
    </source>
</evidence>
<name>A0A066X6W3_COLSU</name>